<dbReference type="PANTHER" id="PTHR46797:SF1">
    <property type="entry name" value="METHYLPHOSPHONATE SYNTHASE"/>
    <property type="match status" value="1"/>
</dbReference>
<dbReference type="AlphaFoldDB" id="A0A1R0X1P6"/>
<dbReference type="SMART" id="SM00530">
    <property type="entry name" value="HTH_XRE"/>
    <property type="match status" value="1"/>
</dbReference>
<protein>
    <recommendedName>
        <fullName evidence="2">HTH cro/C1-type domain-containing protein</fullName>
    </recommendedName>
</protein>
<feature type="domain" description="HTH cro/C1-type" evidence="2">
    <location>
        <begin position="8"/>
        <end position="62"/>
    </location>
</feature>
<proteinExistence type="predicted"/>
<evidence type="ECO:0000259" key="2">
    <source>
        <dbReference type="PROSITE" id="PS50943"/>
    </source>
</evidence>
<evidence type="ECO:0000313" key="3">
    <source>
        <dbReference type="EMBL" id="OMD26722.1"/>
    </source>
</evidence>
<organism evidence="3 4">
    <name type="scientific">Paenibacillus odorifer</name>
    <dbReference type="NCBI Taxonomy" id="189426"/>
    <lineage>
        <taxon>Bacteria</taxon>
        <taxon>Bacillati</taxon>
        <taxon>Bacillota</taxon>
        <taxon>Bacilli</taxon>
        <taxon>Bacillales</taxon>
        <taxon>Paenibacillaceae</taxon>
        <taxon>Paenibacillus</taxon>
    </lineage>
</organism>
<dbReference type="GO" id="GO:0005829">
    <property type="term" value="C:cytosol"/>
    <property type="evidence" value="ECO:0007669"/>
    <property type="project" value="TreeGrafter"/>
</dbReference>
<evidence type="ECO:0000313" key="4">
    <source>
        <dbReference type="Proteomes" id="UP000187465"/>
    </source>
</evidence>
<evidence type="ECO:0000256" key="1">
    <source>
        <dbReference type="ARBA" id="ARBA00023125"/>
    </source>
</evidence>
<dbReference type="GO" id="GO:0003700">
    <property type="term" value="F:DNA-binding transcription factor activity"/>
    <property type="evidence" value="ECO:0007669"/>
    <property type="project" value="TreeGrafter"/>
</dbReference>
<dbReference type="Pfam" id="PF01381">
    <property type="entry name" value="HTH_3"/>
    <property type="match status" value="1"/>
</dbReference>
<comment type="caution">
    <text evidence="3">The sequence shown here is derived from an EMBL/GenBank/DDBJ whole genome shotgun (WGS) entry which is preliminary data.</text>
</comment>
<dbReference type="PROSITE" id="PS50943">
    <property type="entry name" value="HTH_CROC1"/>
    <property type="match status" value="1"/>
</dbReference>
<dbReference type="Gene3D" id="1.10.260.40">
    <property type="entry name" value="lambda repressor-like DNA-binding domains"/>
    <property type="match status" value="1"/>
</dbReference>
<dbReference type="RefSeq" id="WP_076179489.1">
    <property type="nucleotide sequence ID" value="NZ_MKQP01000040.1"/>
</dbReference>
<dbReference type="InterPro" id="IPR001387">
    <property type="entry name" value="Cro/C1-type_HTH"/>
</dbReference>
<dbReference type="SUPFAM" id="SSF47413">
    <property type="entry name" value="lambda repressor-like DNA-binding domains"/>
    <property type="match status" value="1"/>
</dbReference>
<dbReference type="CDD" id="cd00093">
    <property type="entry name" value="HTH_XRE"/>
    <property type="match status" value="1"/>
</dbReference>
<accession>A0A1R0X1P6</accession>
<sequence>MNKIGENIRLLRKRMGLTQIDFSKQIDISQGTLSDIEQGHCNPSVETVLSIHEKYGASLEFILKGFEDNQSAKIIFKDTISNVEELINVMKILSHEAQLEILDYAKFKLNSSRKN</sequence>
<dbReference type="GO" id="GO:0003677">
    <property type="term" value="F:DNA binding"/>
    <property type="evidence" value="ECO:0007669"/>
    <property type="project" value="UniProtKB-KW"/>
</dbReference>
<keyword evidence="1" id="KW-0238">DNA-binding</keyword>
<reference evidence="3 4" key="1">
    <citation type="submission" date="2016-10" db="EMBL/GenBank/DDBJ databases">
        <title>Paenibacillus species isolates.</title>
        <authorList>
            <person name="Beno S.M."/>
        </authorList>
    </citation>
    <scope>NUCLEOTIDE SEQUENCE [LARGE SCALE GENOMIC DNA]</scope>
    <source>
        <strain evidence="3 4">FSL H7-0604</strain>
    </source>
</reference>
<name>A0A1R0X1P6_9BACL</name>
<dbReference type="EMBL" id="MKQP01000040">
    <property type="protein sequence ID" value="OMD26722.1"/>
    <property type="molecule type" value="Genomic_DNA"/>
</dbReference>
<dbReference type="Proteomes" id="UP000187465">
    <property type="component" value="Unassembled WGS sequence"/>
</dbReference>
<dbReference type="InterPro" id="IPR050807">
    <property type="entry name" value="TransReg_Diox_bact_type"/>
</dbReference>
<dbReference type="InterPro" id="IPR010982">
    <property type="entry name" value="Lambda_DNA-bd_dom_sf"/>
</dbReference>
<gene>
    <name evidence="3" type="ORF">BJP51_26380</name>
</gene>
<dbReference type="PANTHER" id="PTHR46797">
    <property type="entry name" value="HTH-TYPE TRANSCRIPTIONAL REGULATOR"/>
    <property type="match status" value="1"/>
</dbReference>